<organism evidence="1 2">
    <name type="scientific">Dryococelus australis</name>
    <dbReference type="NCBI Taxonomy" id="614101"/>
    <lineage>
        <taxon>Eukaryota</taxon>
        <taxon>Metazoa</taxon>
        <taxon>Ecdysozoa</taxon>
        <taxon>Arthropoda</taxon>
        <taxon>Hexapoda</taxon>
        <taxon>Insecta</taxon>
        <taxon>Pterygota</taxon>
        <taxon>Neoptera</taxon>
        <taxon>Polyneoptera</taxon>
        <taxon>Phasmatodea</taxon>
        <taxon>Verophasmatodea</taxon>
        <taxon>Anareolatae</taxon>
        <taxon>Phasmatidae</taxon>
        <taxon>Eurycanthinae</taxon>
        <taxon>Dryococelus</taxon>
    </lineage>
</organism>
<evidence type="ECO:0000313" key="1">
    <source>
        <dbReference type="EMBL" id="KAJ8878720.1"/>
    </source>
</evidence>
<evidence type="ECO:0008006" key="3">
    <source>
        <dbReference type="Google" id="ProtNLM"/>
    </source>
</evidence>
<evidence type="ECO:0000313" key="2">
    <source>
        <dbReference type="Proteomes" id="UP001159363"/>
    </source>
</evidence>
<name>A0ABQ9H375_9NEOP</name>
<dbReference type="Proteomes" id="UP001159363">
    <property type="component" value="Chromosome 6"/>
</dbReference>
<reference evidence="1 2" key="1">
    <citation type="submission" date="2023-02" db="EMBL/GenBank/DDBJ databases">
        <title>LHISI_Scaffold_Assembly.</title>
        <authorList>
            <person name="Stuart O.P."/>
            <person name="Cleave R."/>
            <person name="Magrath M.J.L."/>
            <person name="Mikheyev A.S."/>
        </authorList>
    </citation>
    <scope>NUCLEOTIDE SEQUENCE [LARGE SCALE GENOMIC DNA]</scope>
    <source>
        <strain evidence="1">Daus_M_001</strain>
        <tissue evidence="1">Leg muscle</tissue>
    </source>
</reference>
<keyword evidence="2" id="KW-1185">Reference proteome</keyword>
<protein>
    <recommendedName>
        <fullName evidence="3">Peptidase aspartic putative domain-containing protein</fullName>
    </recommendedName>
</protein>
<accession>A0ABQ9H375</accession>
<gene>
    <name evidence="1" type="ORF">PR048_019306</name>
</gene>
<comment type="caution">
    <text evidence="1">The sequence shown here is derived from an EMBL/GenBank/DDBJ whole genome shotgun (WGS) entry which is preliminary data.</text>
</comment>
<sequence length="202" mass="22665">MASKIVAARLRLDRAENRMQRALALDDKALKVPSQMKLFQATCRDLENICKDPDFLTPRPIDMLVGAELFPQILASSRLEGCPGSPVTMNALFGWLAMGRVDSKTVEPLQEHVICIHVTSSLYETMKRFWGLGELPMAAPLTQDEKQCETIFEQTHQRTAYVRKIACLPVRSVKPELGSSRPQALILLNGLEKRFCGNPELK</sequence>
<proteinExistence type="predicted"/>
<dbReference type="EMBL" id="JARBHB010000007">
    <property type="protein sequence ID" value="KAJ8878720.1"/>
    <property type="molecule type" value="Genomic_DNA"/>
</dbReference>